<evidence type="ECO:0000313" key="6">
    <source>
        <dbReference type="Proteomes" id="UP000054564"/>
    </source>
</evidence>
<dbReference type="GO" id="GO:0061574">
    <property type="term" value="C:ASAP complex"/>
    <property type="evidence" value="ECO:0007669"/>
    <property type="project" value="TreeGrafter"/>
</dbReference>
<dbReference type="Pfam" id="PF00076">
    <property type="entry name" value="RRM_1"/>
    <property type="match status" value="1"/>
</dbReference>
<reference evidence="6" key="1">
    <citation type="submission" date="2014-03" db="EMBL/GenBank/DDBJ databases">
        <title>The Genome Sequence of Puccinia striiformis f. sp. tritici PST-78.</title>
        <authorList>
            <consortium name="The Broad Institute Genome Sequencing Platform"/>
            <person name="Cuomo C."/>
            <person name="Hulbert S."/>
            <person name="Chen X."/>
            <person name="Walker B."/>
            <person name="Young S.K."/>
            <person name="Zeng Q."/>
            <person name="Gargeya S."/>
            <person name="Fitzgerald M."/>
            <person name="Haas B."/>
            <person name="Abouelleil A."/>
            <person name="Alvarado L."/>
            <person name="Arachchi H.M."/>
            <person name="Berlin A.M."/>
            <person name="Chapman S.B."/>
            <person name="Goldberg J."/>
            <person name="Griggs A."/>
            <person name="Gujja S."/>
            <person name="Hansen M."/>
            <person name="Howarth C."/>
            <person name="Imamovic A."/>
            <person name="Larimer J."/>
            <person name="McCowan C."/>
            <person name="Montmayeur A."/>
            <person name="Murphy C."/>
            <person name="Neiman D."/>
            <person name="Pearson M."/>
            <person name="Priest M."/>
            <person name="Roberts A."/>
            <person name="Saif S."/>
            <person name="Shea T."/>
            <person name="Sisk P."/>
            <person name="Sykes S."/>
            <person name="Wortman J."/>
            <person name="Nusbaum C."/>
            <person name="Birren B."/>
        </authorList>
    </citation>
    <scope>NUCLEOTIDE SEQUENCE [LARGE SCALE GENOMIC DNA]</scope>
    <source>
        <strain evidence="6">race PST-78</strain>
    </source>
</reference>
<proteinExistence type="predicted"/>
<gene>
    <name evidence="5" type="ORF">PSTG_10234</name>
</gene>
<evidence type="ECO:0000256" key="2">
    <source>
        <dbReference type="PROSITE-ProRule" id="PRU00176"/>
    </source>
</evidence>
<dbReference type="STRING" id="1165861.A0A0L0VBG6"/>
<evidence type="ECO:0000259" key="4">
    <source>
        <dbReference type="PROSITE" id="PS50102"/>
    </source>
</evidence>
<dbReference type="OrthoDB" id="446113at2759"/>
<feature type="domain" description="RRM" evidence="4">
    <location>
        <begin position="155"/>
        <end position="228"/>
    </location>
</feature>
<feature type="region of interest" description="Disordered" evidence="3">
    <location>
        <begin position="601"/>
        <end position="653"/>
    </location>
</feature>
<dbReference type="GO" id="GO:0000398">
    <property type="term" value="P:mRNA splicing, via spliceosome"/>
    <property type="evidence" value="ECO:0007669"/>
    <property type="project" value="TreeGrafter"/>
</dbReference>
<evidence type="ECO:0000256" key="3">
    <source>
        <dbReference type="SAM" id="MobiDB-lite"/>
    </source>
</evidence>
<sequence>MDQHLSYSPSQTRSPSVLFPQTLFSSSQAAYCASPVDITHGSLLNPYAIPVTRVTAPQSKIPIFNTQNQLLPPTLGSTFSHRTSLPPSYNMTFSDIFPSPAAAASANPTQSYYPTYSSYNGCPLAIPVGIPFTSTPFATQTSHQESSPSDDLGSTTVFVAGLPACITEETLKTFFQNFGEIAYVKIPPHKGYGFVKYVRREDAKQAIIKMNDFPIHEKSRIRLSWGRSLGDKKVEYVKKLSSTLGISFESVWKIVQGQDPAAIKQIVSTVCGRSVGQPYDQSDLPTASALEQLYQVENYSAAIPAVQSNASPMNVFPSVLPTRMTASSIGLAHPNRSPEASGLPIRTDDPRFPSAQVANSELPQEFRQRPPPGRKLESSLPINSRPKALSQGSGSASLPPPSWAMRNSWQELLPPGQFSQQVESPSSVDGIRFPEAEVITSRRATIPSVTPFTFPHDHMSLSQHYQSGSPGSALLSSSQASSTDSLEASTFGFQNVVKDSYPVVKERDEYHLGCDGFLHELLEEEGRDGVAFDREPFTFYKAHPSKPAGDALAPDLSVWSTPSLAKSSPLSERDDWPSTFLGSNSTSESQTVKNIFDSAFKTSSQSHHPREPDDCNKNTPSGRLDTWSFSSQAGSLIKPKPNDSTAQISPASQTGIKSLDSLYTLSL</sequence>
<dbReference type="AlphaFoldDB" id="A0A0L0VBG6"/>
<feature type="region of interest" description="Disordered" evidence="3">
    <location>
        <begin position="329"/>
        <end position="407"/>
    </location>
</feature>
<name>A0A0L0VBG6_9BASI</name>
<dbReference type="EMBL" id="AJIL01000081">
    <property type="protein sequence ID" value="KNE96526.1"/>
    <property type="molecule type" value="Genomic_DNA"/>
</dbReference>
<dbReference type="GO" id="GO:0003723">
    <property type="term" value="F:RNA binding"/>
    <property type="evidence" value="ECO:0007669"/>
    <property type="project" value="UniProtKB-UniRule"/>
</dbReference>
<keyword evidence="1 2" id="KW-0694">RNA-binding</keyword>
<comment type="caution">
    <text evidence="5">The sequence shown here is derived from an EMBL/GenBank/DDBJ whole genome shotgun (WGS) entry which is preliminary data.</text>
</comment>
<dbReference type="PANTHER" id="PTHR15481:SF0">
    <property type="entry name" value="LD23870P-RELATED"/>
    <property type="match status" value="1"/>
</dbReference>
<protein>
    <recommendedName>
        <fullName evidence="4">RRM domain-containing protein</fullName>
    </recommendedName>
</protein>
<dbReference type="GO" id="GO:0005654">
    <property type="term" value="C:nucleoplasm"/>
    <property type="evidence" value="ECO:0007669"/>
    <property type="project" value="TreeGrafter"/>
</dbReference>
<dbReference type="SUPFAM" id="SSF54928">
    <property type="entry name" value="RNA-binding domain, RBD"/>
    <property type="match status" value="1"/>
</dbReference>
<organism evidence="5 6">
    <name type="scientific">Puccinia striiformis f. sp. tritici PST-78</name>
    <dbReference type="NCBI Taxonomy" id="1165861"/>
    <lineage>
        <taxon>Eukaryota</taxon>
        <taxon>Fungi</taxon>
        <taxon>Dikarya</taxon>
        <taxon>Basidiomycota</taxon>
        <taxon>Pucciniomycotina</taxon>
        <taxon>Pucciniomycetes</taxon>
        <taxon>Pucciniales</taxon>
        <taxon>Pucciniaceae</taxon>
        <taxon>Puccinia</taxon>
    </lineage>
</organism>
<evidence type="ECO:0000313" key="5">
    <source>
        <dbReference type="EMBL" id="KNE96526.1"/>
    </source>
</evidence>
<accession>A0A0L0VBG6</accession>
<feature type="compositionally biased region" description="Polar residues" evidence="3">
    <location>
        <begin position="617"/>
        <end position="634"/>
    </location>
</feature>
<dbReference type="InterPro" id="IPR035979">
    <property type="entry name" value="RBD_domain_sf"/>
</dbReference>
<feature type="region of interest" description="Disordered" evidence="3">
    <location>
        <begin position="563"/>
        <end position="587"/>
    </location>
</feature>
<dbReference type="GO" id="GO:0005737">
    <property type="term" value="C:cytoplasm"/>
    <property type="evidence" value="ECO:0007669"/>
    <property type="project" value="TreeGrafter"/>
</dbReference>
<dbReference type="InterPro" id="IPR012677">
    <property type="entry name" value="Nucleotide-bd_a/b_plait_sf"/>
</dbReference>
<dbReference type="PROSITE" id="PS50102">
    <property type="entry name" value="RRM"/>
    <property type="match status" value="1"/>
</dbReference>
<feature type="compositionally biased region" description="Polar residues" evidence="3">
    <location>
        <begin position="642"/>
        <end position="653"/>
    </location>
</feature>
<dbReference type="Proteomes" id="UP000054564">
    <property type="component" value="Unassembled WGS sequence"/>
</dbReference>
<dbReference type="Gene3D" id="3.30.70.330">
    <property type="match status" value="1"/>
</dbReference>
<dbReference type="SMART" id="SM00360">
    <property type="entry name" value="RRM"/>
    <property type="match status" value="1"/>
</dbReference>
<evidence type="ECO:0000256" key="1">
    <source>
        <dbReference type="ARBA" id="ARBA00022884"/>
    </source>
</evidence>
<dbReference type="InterPro" id="IPR000504">
    <property type="entry name" value="RRM_dom"/>
</dbReference>
<dbReference type="PANTHER" id="PTHR15481">
    <property type="entry name" value="RIBONUCLEIC ACID BINDING PROTEIN S1"/>
    <property type="match status" value="1"/>
</dbReference>
<keyword evidence="6" id="KW-1185">Reference proteome</keyword>